<name>D8RQ45_SELML</name>
<accession>D8RQ45</accession>
<feature type="domain" description="Fungal lipase-type" evidence="2">
    <location>
        <begin position="155"/>
        <end position="279"/>
    </location>
</feature>
<dbReference type="PANTHER" id="PTHR46023">
    <property type="entry name" value="LIPASE CLASS 3 PROTEIN-LIKE"/>
    <property type="match status" value="1"/>
</dbReference>
<protein>
    <recommendedName>
        <fullName evidence="2">Fungal lipase-type domain-containing protein</fullName>
    </recommendedName>
</protein>
<dbReference type="OrthoDB" id="438440at2759"/>
<dbReference type="SUPFAM" id="SSF53474">
    <property type="entry name" value="alpha/beta-Hydrolases"/>
    <property type="match status" value="1"/>
</dbReference>
<dbReference type="Gramene" id="EFJ25792">
    <property type="protein sequence ID" value="EFJ25792"/>
    <property type="gene ID" value="SELMODRAFT_451450"/>
</dbReference>
<dbReference type="InParanoid" id="D8RQ45"/>
<evidence type="ECO:0000313" key="4">
    <source>
        <dbReference type="Proteomes" id="UP000001514"/>
    </source>
</evidence>
<keyword evidence="4" id="KW-1185">Reference proteome</keyword>
<dbReference type="InterPro" id="IPR002921">
    <property type="entry name" value="Fungal_lipase-type"/>
</dbReference>
<dbReference type="HOGENOM" id="CLU_596418_0_0_1"/>
<dbReference type="OMA" id="TIEMQEW"/>
<dbReference type="Pfam" id="PF01764">
    <property type="entry name" value="Lipase_3"/>
    <property type="match status" value="1"/>
</dbReference>
<feature type="region of interest" description="Disordered" evidence="1">
    <location>
        <begin position="336"/>
        <end position="359"/>
    </location>
</feature>
<evidence type="ECO:0000259" key="2">
    <source>
        <dbReference type="Pfam" id="PF01764"/>
    </source>
</evidence>
<dbReference type="GO" id="GO:0006629">
    <property type="term" value="P:lipid metabolic process"/>
    <property type="evidence" value="ECO:0007669"/>
    <property type="project" value="InterPro"/>
</dbReference>
<dbReference type="PANTHER" id="PTHR46023:SF8">
    <property type="entry name" value="SN1-SPECIFIC DIACYLGLYCEROL LIPASE"/>
    <property type="match status" value="1"/>
</dbReference>
<dbReference type="eggNOG" id="KOG2088">
    <property type="taxonomic scope" value="Eukaryota"/>
</dbReference>
<proteinExistence type="predicted"/>
<dbReference type="CDD" id="cd00519">
    <property type="entry name" value="Lipase_3"/>
    <property type="match status" value="1"/>
</dbReference>
<dbReference type="Proteomes" id="UP000001514">
    <property type="component" value="Unassembled WGS sequence"/>
</dbReference>
<evidence type="ECO:0000313" key="3">
    <source>
        <dbReference type="EMBL" id="EFJ25792.1"/>
    </source>
</evidence>
<organism evidence="4">
    <name type="scientific">Selaginella moellendorffii</name>
    <name type="common">Spikemoss</name>
    <dbReference type="NCBI Taxonomy" id="88036"/>
    <lineage>
        <taxon>Eukaryota</taxon>
        <taxon>Viridiplantae</taxon>
        <taxon>Streptophyta</taxon>
        <taxon>Embryophyta</taxon>
        <taxon>Tracheophyta</taxon>
        <taxon>Lycopodiopsida</taxon>
        <taxon>Selaginellales</taxon>
        <taxon>Selaginellaceae</taxon>
        <taxon>Selaginella</taxon>
    </lineage>
</organism>
<reference evidence="3 4" key="1">
    <citation type="journal article" date="2011" name="Science">
        <title>The Selaginella genome identifies genetic changes associated with the evolution of vascular plants.</title>
        <authorList>
            <person name="Banks J.A."/>
            <person name="Nishiyama T."/>
            <person name="Hasebe M."/>
            <person name="Bowman J.L."/>
            <person name="Gribskov M."/>
            <person name="dePamphilis C."/>
            <person name="Albert V.A."/>
            <person name="Aono N."/>
            <person name="Aoyama T."/>
            <person name="Ambrose B.A."/>
            <person name="Ashton N.W."/>
            <person name="Axtell M.J."/>
            <person name="Barker E."/>
            <person name="Barker M.S."/>
            <person name="Bennetzen J.L."/>
            <person name="Bonawitz N.D."/>
            <person name="Chapple C."/>
            <person name="Cheng C."/>
            <person name="Correa L.G."/>
            <person name="Dacre M."/>
            <person name="DeBarry J."/>
            <person name="Dreyer I."/>
            <person name="Elias M."/>
            <person name="Engstrom E.M."/>
            <person name="Estelle M."/>
            <person name="Feng L."/>
            <person name="Finet C."/>
            <person name="Floyd S.K."/>
            <person name="Frommer W.B."/>
            <person name="Fujita T."/>
            <person name="Gramzow L."/>
            <person name="Gutensohn M."/>
            <person name="Harholt J."/>
            <person name="Hattori M."/>
            <person name="Heyl A."/>
            <person name="Hirai T."/>
            <person name="Hiwatashi Y."/>
            <person name="Ishikawa M."/>
            <person name="Iwata M."/>
            <person name="Karol K.G."/>
            <person name="Koehler B."/>
            <person name="Kolukisaoglu U."/>
            <person name="Kubo M."/>
            <person name="Kurata T."/>
            <person name="Lalonde S."/>
            <person name="Li K."/>
            <person name="Li Y."/>
            <person name="Litt A."/>
            <person name="Lyons E."/>
            <person name="Manning G."/>
            <person name="Maruyama T."/>
            <person name="Michael T.P."/>
            <person name="Mikami K."/>
            <person name="Miyazaki S."/>
            <person name="Morinaga S."/>
            <person name="Murata T."/>
            <person name="Mueller-Roeber B."/>
            <person name="Nelson D.R."/>
            <person name="Obara M."/>
            <person name="Oguri Y."/>
            <person name="Olmstead R.G."/>
            <person name="Onodera N."/>
            <person name="Petersen B.L."/>
            <person name="Pils B."/>
            <person name="Prigge M."/>
            <person name="Rensing S.A."/>
            <person name="Riano-Pachon D.M."/>
            <person name="Roberts A.W."/>
            <person name="Sato Y."/>
            <person name="Scheller H.V."/>
            <person name="Schulz B."/>
            <person name="Schulz C."/>
            <person name="Shakirov E.V."/>
            <person name="Shibagaki N."/>
            <person name="Shinohara N."/>
            <person name="Shippen D.E."/>
            <person name="Soerensen I."/>
            <person name="Sotooka R."/>
            <person name="Sugimoto N."/>
            <person name="Sugita M."/>
            <person name="Sumikawa N."/>
            <person name="Tanurdzic M."/>
            <person name="Theissen G."/>
            <person name="Ulvskov P."/>
            <person name="Wakazuki S."/>
            <person name="Weng J.K."/>
            <person name="Willats W.W."/>
            <person name="Wipf D."/>
            <person name="Wolf P.G."/>
            <person name="Yang L."/>
            <person name="Zimmer A.D."/>
            <person name="Zhu Q."/>
            <person name="Mitros T."/>
            <person name="Hellsten U."/>
            <person name="Loque D."/>
            <person name="Otillar R."/>
            <person name="Salamov A."/>
            <person name="Schmutz J."/>
            <person name="Shapiro H."/>
            <person name="Lindquist E."/>
            <person name="Lucas S."/>
            <person name="Rokhsar D."/>
            <person name="Grigoriev I.V."/>
        </authorList>
    </citation>
    <scope>NUCLEOTIDE SEQUENCE [LARGE SCALE GENOMIC DNA]</scope>
</reference>
<dbReference type="EMBL" id="GL377586">
    <property type="protein sequence ID" value="EFJ25792.1"/>
    <property type="molecule type" value="Genomic_DNA"/>
</dbReference>
<gene>
    <name evidence="3" type="ORF">SELMODRAFT_451450</name>
</gene>
<dbReference type="InterPro" id="IPR029058">
    <property type="entry name" value="AB_hydrolase_fold"/>
</dbReference>
<dbReference type="KEGG" id="smo:SELMODRAFT_451450"/>
<sequence length="459" mass="49800">MWKLILVGCGICGAYFAGRVGVWKLKEQVAKNAAGAESSPMTVIAKGVLCVQDHIGPWSAADVVLGLAAMAKITENDPMEIPGHPSDLASDPEFMVRAQHWRAMAEAVYVADPASFSLFSHLPESSIVTAVWNPEQESMRPAFALSVDHSYGALVLSVRGTSHVIDILVSAGAMPAPFESGHAHGGFARATDALLEEVRPHIRQVLQEDSCLEKLVIVGHSMGAAVGIMCGLKLRDEHRNLECWGFSVPASVSLELAKECASFATSFVCLHDVVPRFSVASIEDLRKRVCNFDWKRADEIAKHDEDWEKISRAVDAMQMFQRAQDNVDDFGSRVCSELSGGGPSEQKQGSSCEEGKCEGESSIEKKGPVVLYPPGRLLVLSSSPPGCGVTPGQRSGVAEQRNYGAFPTFEQAKNVEWTMHEASPDEFSQMILSPWAVSDHVLGNVCEGINFFVKKSRKK</sequence>
<evidence type="ECO:0000256" key="1">
    <source>
        <dbReference type="SAM" id="MobiDB-lite"/>
    </source>
</evidence>
<dbReference type="Gene3D" id="3.40.50.1820">
    <property type="entry name" value="alpha/beta hydrolase"/>
    <property type="match status" value="1"/>
</dbReference>
<dbReference type="AlphaFoldDB" id="D8RQ45"/>